<organism evidence="1 2">
    <name type="scientific">Dorea amylophila</name>
    <dbReference type="NCBI Taxonomy" id="2981789"/>
    <lineage>
        <taxon>Bacteria</taxon>
        <taxon>Bacillati</taxon>
        <taxon>Bacillota</taxon>
        <taxon>Clostridia</taxon>
        <taxon>Lachnospirales</taxon>
        <taxon>Lachnospiraceae</taxon>
        <taxon>Dorea</taxon>
    </lineage>
</organism>
<dbReference type="Proteomes" id="UP001614216">
    <property type="component" value="Unassembled WGS sequence"/>
</dbReference>
<evidence type="ECO:0000313" key="1">
    <source>
        <dbReference type="EMBL" id="MFI7845384.1"/>
    </source>
</evidence>
<dbReference type="Pfam" id="PF18960">
    <property type="entry name" value="DUF5702"/>
    <property type="match status" value="1"/>
</dbReference>
<comment type="caution">
    <text evidence="1">The sequence shown here is derived from an EMBL/GenBank/DDBJ whole genome shotgun (WGS) entry which is preliminary data.</text>
</comment>
<reference evidence="1 2" key="1">
    <citation type="submission" date="2024-08" db="EMBL/GenBank/DDBJ databases">
        <authorList>
            <person name="Vancuren S.J."/>
            <person name="Allen-Vercoe E."/>
        </authorList>
    </citation>
    <scope>NUCLEOTIDE SEQUENCE [LARGE SCALE GENOMIC DNA]</scope>
    <source>
        <strain evidence="1 2">16-6-I_42_FAA</strain>
    </source>
</reference>
<name>A0ABW8AZP1_9FIRM</name>
<dbReference type="RefSeq" id="WP_396569676.1">
    <property type="nucleotide sequence ID" value="NZ_JBITRD010000011.1"/>
</dbReference>
<evidence type="ECO:0000313" key="2">
    <source>
        <dbReference type="Proteomes" id="UP001614216"/>
    </source>
</evidence>
<proteinExistence type="predicted"/>
<gene>
    <name evidence="1" type="ORF">ACIF0M_07475</name>
</gene>
<sequence>MSTEKKKMTTGYVRGEVTVYLTLTFILLVSLVLALTESASIQMAKNYRRADMNRAVECVFAEYQKELLEHYDVFAIEAGYESGTYSEQNLLDRLSYYGADMENDIKRIRLFTDQNGELFMDQAGKYMKHKYGISWADKYLGSTSIWKNQERQADEITREEKVQTDHLEELLNGQEMELPGEENPLEHVAGLKQAPILNLVLPKETQVSEKQIVSEDMPENRENQTGHGTFEDVESEGGTLDSVLLGGYIQEHFADFLDEPKGGSLDYEVEYILAGRQSDRENLEAVANKLVLLRFVPNYLYLQTNSTRQAEARAAAGTLCTLLAVPAVTEAAAQGILLAWAYGESVMDVRTLLNGKKTAVVKDDASWQLSLSGLMKLGTEEDTGDGADVEGGMDYKDYVRMLLFLEDKGKLTVRTMGVIEKDMQTIYSQPSFRIDYCVGRMEVDTVCKLRRGISYRFQTYYGYQ</sequence>
<dbReference type="EMBL" id="JBITRD010000011">
    <property type="protein sequence ID" value="MFI7845384.1"/>
    <property type="molecule type" value="Genomic_DNA"/>
</dbReference>
<protein>
    <submittedName>
        <fullName evidence="1">DUF5702 domain-containing protein</fullName>
    </submittedName>
</protein>
<dbReference type="InterPro" id="IPR043756">
    <property type="entry name" value="DUF5702"/>
</dbReference>
<accession>A0ABW8AZP1</accession>
<keyword evidence="2" id="KW-1185">Reference proteome</keyword>